<sequence length="217" mass="26415">MQISEINITNRITKRNKEQKNQILRLKQFQQVFIKQTDQDLFNDPETGKRINNYMLIINAQEFKTILEKQINQLKHEYQDNIKTKKQIKQISFEKTQLKMKLEDQIITDNQMYQQNQRLRTRVQIINSFNFLNIIEIRREIQLYIYINLLILSILIQQIKKNYNYYLKILDTVNNNNKNIKYQIYKVISIYVESNKVIISFQRDVESNKVIISFQRD</sequence>
<proteinExistence type="predicted"/>
<accession>A0A8S1NLD9</accession>
<keyword evidence="2" id="KW-1185">Reference proteome</keyword>
<dbReference type="Proteomes" id="UP000688137">
    <property type="component" value="Unassembled WGS sequence"/>
</dbReference>
<protein>
    <submittedName>
        <fullName evidence="1">Uncharacterized protein</fullName>
    </submittedName>
</protein>
<name>A0A8S1NLD9_PARPR</name>
<dbReference type="AlphaFoldDB" id="A0A8S1NLD9"/>
<evidence type="ECO:0000313" key="2">
    <source>
        <dbReference type="Proteomes" id="UP000688137"/>
    </source>
</evidence>
<comment type="caution">
    <text evidence="1">The sequence shown here is derived from an EMBL/GenBank/DDBJ whole genome shotgun (WGS) entry which is preliminary data.</text>
</comment>
<gene>
    <name evidence="1" type="ORF">PPRIM_AZ9-3.1.T0840130</name>
</gene>
<evidence type="ECO:0000313" key="1">
    <source>
        <dbReference type="EMBL" id="CAD8089815.1"/>
    </source>
</evidence>
<organism evidence="1 2">
    <name type="scientific">Paramecium primaurelia</name>
    <dbReference type="NCBI Taxonomy" id="5886"/>
    <lineage>
        <taxon>Eukaryota</taxon>
        <taxon>Sar</taxon>
        <taxon>Alveolata</taxon>
        <taxon>Ciliophora</taxon>
        <taxon>Intramacronucleata</taxon>
        <taxon>Oligohymenophorea</taxon>
        <taxon>Peniculida</taxon>
        <taxon>Parameciidae</taxon>
        <taxon>Paramecium</taxon>
    </lineage>
</organism>
<reference evidence="1" key="1">
    <citation type="submission" date="2021-01" db="EMBL/GenBank/DDBJ databases">
        <authorList>
            <consortium name="Genoscope - CEA"/>
            <person name="William W."/>
        </authorList>
    </citation>
    <scope>NUCLEOTIDE SEQUENCE</scope>
</reference>
<dbReference type="EMBL" id="CAJJDM010000087">
    <property type="protein sequence ID" value="CAD8089815.1"/>
    <property type="molecule type" value="Genomic_DNA"/>
</dbReference>